<name>A0A9P5SBK8_9FUNG</name>
<organism evidence="2 3">
    <name type="scientific">Podila minutissima</name>
    <dbReference type="NCBI Taxonomy" id="64525"/>
    <lineage>
        <taxon>Eukaryota</taxon>
        <taxon>Fungi</taxon>
        <taxon>Fungi incertae sedis</taxon>
        <taxon>Mucoromycota</taxon>
        <taxon>Mortierellomycotina</taxon>
        <taxon>Mortierellomycetes</taxon>
        <taxon>Mortierellales</taxon>
        <taxon>Mortierellaceae</taxon>
        <taxon>Podila</taxon>
    </lineage>
</organism>
<feature type="region of interest" description="Disordered" evidence="1">
    <location>
        <begin position="1"/>
        <end position="23"/>
    </location>
</feature>
<feature type="non-terminal residue" evidence="2">
    <location>
        <position position="171"/>
    </location>
</feature>
<reference evidence="2" key="1">
    <citation type="journal article" date="2020" name="Fungal Divers.">
        <title>Resolving the Mortierellaceae phylogeny through synthesis of multi-gene phylogenetics and phylogenomics.</title>
        <authorList>
            <person name="Vandepol N."/>
            <person name="Liber J."/>
            <person name="Desiro A."/>
            <person name="Na H."/>
            <person name="Kennedy M."/>
            <person name="Barry K."/>
            <person name="Grigoriev I.V."/>
            <person name="Miller A.N."/>
            <person name="O'Donnell K."/>
            <person name="Stajich J.E."/>
            <person name="Bonito G."/>
        </authorList>
    </citation>
    <scope>NUCLEOTIDE SEQUENCE</scope>
    <source>
        <strain evidence="2">NVP1</strain>
    </source>
</reference>
<comment type="caution">
    <text evidence="2">The sequence shown here is derived from an EMBL/GenBank/DDBJ whole genome shotgun (WGS) entry which is preliminary data.</text>
</comment>
<accession>A0A9P5SBK8</accession>
<dbReference type="AlphaFoldDB" id="A0A9P5SBK8"/>
<dbReference type="EMBL" id="JAAAUY010002347">
    <property type="protein sequence ID" value="KAF9312970.1"/>
    <property type="molecule type" value="Genomic_DNA"/>
</dbReference>
<feature type="compositionally biased region" description="Polar residues" evidence="1">
    <location>
        <begin position="7"/>
        <end position="23"/>
    </location>
</feature>
<protein>
    <submittedName>
        <fullName evidence="2">Uncharacterized protein</fullName>
    </submittedName>
</protein>
<evidence type="ECO:0000313" key="2">
    <source>
        <dbReference type="EMBL" id="KAF9312970.1"/>
    </source>
</evidence>
<dbReference type="Proteomes" id="UP000696485">
    <property type="component" value="Unassembled WGS sequence"/>
</dbReference>
<feature type="compositionally biased region" description="Polar residues" evidence="1">
    <location>
        <begin position="40"/>
        <end position="56"/>
    </location>
</feature>
<sequence>MIPDNPLSLNSHPPDNPSSIHTTPPQAVIVITPNLLSSTGSIHSNNGSELESQGDTSDAVPDGSFVGITKKDIDDEFQKLIDELSERAINSIKFGLDGPHFGHDKNDGDYCHDYDSDGDHDSNHDGDHNSKHNGDCNGDCNGDHNSNCDGNCNGDHNGNRSIPTVTDTSSA</sequence>
<feature type="compositionally biased region" description="Polar residues" evidence="1">
    <location>
        <begin position="160"/>
        <end position="171"/>
    </location>
</feature>
<feature type="region of interest" description="Disordered" evidence="1">
    <location>
        <begin position="40"/>
        <end position="63"/>
    </location>
</feature>
<proteinExistence type="predicted"/>
<evidence type="ECO:0000313" key="3">
    <source>
        <dbReference type="Proteomes" id="UP000696485"/>
    </source>
</evidence>
<gene>
    <name evidence="2" type="ORF">BG006_004247</name>
</gene>
<feature type="region of interest" description="Disordered" evidence="1">
    <location>
        <begin position="151"/>
        <end position="171"/>
    </location>
</feature>
<keyword evidence="3" id="KW-1185">Reference proteome</keyword>
<evidence type="ECO:0000256" key="1">
    <source>
        <dbReference type="SAM" id="MobiDB-lite"/>
    </source>
</evidence>